<dbReference type="InterPro" id="IPR011990">
    <property type="entry name" value="TPR-like_helical_dom_sf"/>
</dbReference>
<name>G0US73_TRYCI</name>
<accession>G0US73</accession>
<organism evidence="1">
    <name type="scientific">Trypanosoma congolense (strain IL3000)</name>
    <dbReference type="NCBI Taxonomy" id="1068625"/>
    <lineage>
        <taxon>Eukaryota</taxon>
        <taxon>Discoba</taxon>
        <taxon>Euglenozoa</taxon>
        <taxon>Kinetoplastea</taxon>
        <taxon>Metakinetoplastina</taxon>
        <taxon>Trypanosomatida</taxon>
        <taxon>Trypanosomatidae</taxon>
        <taxon>Trypanosoma</taxon>
        <taxon>Nannomonas</taxon>
    </lineage>
</organism>
<dbReference type="AlphaFoldDB" id="G0US73"/>
<gene>
    <name evidence="1" type="ORF">TCIL3000_8_4570</name>
</gene>
<dbReference type="EMBL" id="HE575321">
    <property type="protein sequence ID" value="CCC92235.1"/>
    <property type="molecule type" value="Genomic_DNA"/>
</dbReference>
<protein>
    <submittedName>
        <fullName evidence="1">Uncharacterized protein TCIL3000_8_4570</fullName>
    </submittedName>
</protein>
<reference evidence="1" key="1">
    <citation type="journal article" date="2012" name="Proc. Natl. Acad. Sci. U.S.A.">
        <title>Antigenic diversity is generated by distinct evolutionary mechanisms in African trypanosome species.</title>
        <authorList>
            <person name="Jackson A.P."/>
            <person name="Berry A."/>
            <person name="Aslett M."/>
            <person name="Allison H.C."/>
            <person name="Burton P."/>
            <person name="Vavrova-Anderson J."/>
            <person name="Brown R."/>
            <person name="Browne H."/>
            <person name="Corton N."/>
            <person name="Hauser H."/>
            <person name="Gamble J."/>
            <person name="Gilderthorp R."/>
            <person name="Marcello L."/>
            <person name="McQuillan J."/>
            <person name="Otto T.D."/>
            <person name="Quail M.A."/>
            <person name="Sanders M.J."/>
            <person name="van Tonder A."/>
            <person name="Ginger M.L."/>
            <person name="Field M.C."/>
            <person name="Barry J.D."/>
            <person name="Hertz-Fowler C."/>
            <person name="Berriman M."/>
        </authorList>
    </citation>
    <scope>NUCLEOTIDE SEQUENCE</scope>
    <source>
        <strain evidence="1">IL3000</strain>
    </source>
</reference>
<dbReference type="Gene3D" id="1.25.40.10">
    <property type="entry name" value="Tetratricopeptide repeat domain"/>
    <property type="match status" value="1"/>
</dbReference>
<evidence type="ECO:0000313" key="1">
    <source>
        <dbReference type="EMBL" id="CCC92235.1"/>
    </source>
</evidence>
<dbReference type="VEuPathDB" id="TriTrypDB:TcIL3000_8_4570"/>
<proteinExistence type="predicted"/>
<sequence>MRMCCAFDNPTLVLKAQGFADASAIRLSIDCFYWLVYAIRGVSGFGDYIMELISQLKPRGLTPDFVFFTICFMYCALQRDGELALAIFDQHFAHQAINPTPEMVLLFIQACAHCEEPRTAMLERSELLIKRLEEVGSSVDLISSIYDQFLELCAQLGAVVSGFSAIKKIVGFGKPLTTRMINSLLLANSNAVASNGSLAMTEELVNFFIMLKIRPNADTHICVTLCTDAFGDSPVVNDFIKSMEDDFQRLSDEGRELPYDEDIPILEVPPHKLRQLRVEWKLKPRDIVLRRFGQHTKPPGKSVLDVGNMRGSVIPFGSAPGERLV</sequence>